<dbReference type="AlphaFoldDB" id="A0A8T3A6P8"/>
<evidence type="ECO:0008006" key="8">
    <source>
        <dbReference type="Google" id="ProtNLM"/>
    </source>
</evidence>
<evidence type="ECO:0000256" key="2">
    <source>
        <dbReference type="ARBA" id="ARBA00022490"/>
    </source>
</evidence>
<dbReference type="GO" id="GO:0003727">
    <property type="term" value="F:single-stranded RNA binding"/>
    <property type="evidence" value="ECO:0007669"/>
    <property type="project" value="TreeGrafter"/>
</dbReference>
<dbReference type="GO" id="GO:0016891">
    <property type="term" value="F:RNA endonuclease activity producing 5'-phosphomonoesters, hydrolytic mechanism"/>
    <property type="evidence" value="ECO:0007669"/>
    <property type="project" value="TreeGrafter"/>
</dbReference>
<dbReference type="GO" id="GO:0005737">
    <property type="term" value="C:cytoplasm"/>
    <property type="evidence" value="ECO:0007669"/>
    <property type="project" value="UniProtKB-SubCell"/>
</dbReference>
<name>A0A8T3A6P8_DENNO</name>
<evidence type="ECO:0000256" key="5">
    <source>
        <dbReference type="ARBA" id="ARBA00022801"/>
    </source>
</evidence>
<dbReference type="FunFam" id="3.30.2170.10:FF:000005">
    <property type="entry name" value="Predicted protein"/>
    <property type="match status" value="1"/>
</dbReference>
<dbReference type="OrthoDB" id="20018at2759"/>
<keyword evidence="3" id="KW-0540">Nuclease</keyword>
<dbReference type="PANTHER" id="PTHR28511:SF1">
    <property type="entry name" value="ENDONUCLEASE V"/>
    <property type="match status" value="1"/>
</dbReference>
<dbReference type="GO" id="GO:0005730">
    <property type="term" value="C:nucleolus"/>
    <property type="evidence" value="ECO:0007669"/>
    <property type="project" value="TreeGrafter"/>
</dbReference>
<protein>
    <recommendedName>
        <fullName evidence="8">Endonuclease V</fullName>
    </recommendedName>
</protein>
<dbReference type="PANTHER" id="PTHR28511">
    <property type="entry name" value="ENDONUCLEASE V"/>
    <property type="match status" value="1"/>
</dbReference>
<evidence type="ECO:0000256" key="1">
    <source>
        <dbReference type="ARBA" id="ARBA00004496"/>
    </source>
</evidence>
<organism evidence="6 7">
    <name type="scientific">Dendrobium nobile</name>
    <name type="common">Orchid</name>
    <dbReference type="NCBI Taxonomy" id="94219"/>
    <lineage>
        <taxon>Eukaryota</taxon>
        <taxon>Viridiplantae</taxon>
        <taxon>Streptophyta</taxon>
        <taxon>Embryophyta</taxon>
        <taxon>Tracheophyta</taxon>
        <taxon>Spermatophyta</taxon>
        <taxon>Magnoliopsida</taxon>
        <taxon>Liliopsida</taxon>
        <taxon>Asparagales</taxon>
        <taxon>Orchidaceae</taxon>
        <taxon>Epidendroideae</taxon>
        <taxon>Malaxideae</taxon>
        <taxon>Dendrobiinae</taxon>
        <taxon>Dendrobium</taxon>
    </lineage>
</organism>
<reference evidence="6" key="1">
    <citation type="journal article" date="2022" name="Front. Genet.">
        <title>Chromosome-Scale Assembly of the Dendrobium nobile Genome Provides Insights Into the Molecular Mechanism of the Biosynthesis of the Medicinal Active Ingredient of Dendrobium.</title>
        <authorList>
            <person name="Xu Q."/>
            <person name="Niu S.-C."/>
            <person name="Li K.-L."/>
            <person name="Zheng P.-J."/>
            <person name="Zhang X.-J."/>
            <person name="Jia Y."/>
            <person name="Liu Y."/>
            <person name="Niu Y.-X."/>
            <person name="Yu L.-H."/>
            <person name="Chen D.-F."/>
            <person name="Zhang G.-Q."/>
        </authorList>
    </citation>
    <scope>NUCLEOTIDE SEQUENCE</scope>
    <source>
        <tissue evidence="6">Leaf</tissue>
    </source>
</reference>
<evidence type="ECO:0000313" key="6">
    <source>
        <dbReference type="EMBL" id="KAI0491739.1"/>
    </source>
</evidence>
<keyword evidence="7" id="KW-1185">Reference proteome</keyword>
<keyword evidence="2" id="KW-0963">Cytoplasm</keyword>
<sequence length="276" mass="30489">MDFSSKNVSFDKDSYQQEWIEIQDNLKQKVVLEDDFTWTISPQGSCLDQVGNVESLQYIGGVDVSFVKEDPSLACGALVVLNAYTLNVVHEEFEVVRLKVPYVPGFLAFREAPIILGILDKMKQKAHPFYPQLLMVDGNGILHPKGFGLACHLGVLSNIPAIGIGKNLHHVDGLTRSGVMQFLQGGESMAKDVIPLVGKSGQTWGAAVLSTPDSLKPIYISPGHRISIDSSIRVVKLCCKFRVPEPIRQADIRSRIFLQKFKGSENLIIWDEAPGE</sequence>
<dbReference type="SMR" id="A0A8T3A6P8"/>
<accession>A0A8T3A6P8</accession>
<dbReference type="GO" id="GO:0006281">
    <property type="term" value="P:DNA repair"/>
    <property type="evidence" value="ECO:0007669"/>
    <property type="project" value="InterPro"/>
</dbReference>
<comment type="caution">
    <text evidence="6">The sequence shown here is derived from an EMBL/GenBank/DDBJ whole genome shotgun (WGS) entry which is preliminary data.</text>
</comment>
<gene>
    <name evidence="6" type="ORF">KFK09_025999</name>
</gene>
<dbReference type="InterPro" id="IPR007581">
    <property type="entry name" value="Endonuclease-V"/>
</dbReference>
<dbReference type="CDD" id="cd06559">
    <property type="entry name" value="Endonuclease_V"/>
    <property type="match status" value="1"/>
</dbReference>
<evidence type="ECO:0000256" key="3">
    <source>
        <dbReference type="ARBA" id="ARBA00022722"/>
    </source>
</evidence>
<keyword evidence="5" id="KW-0378">Hydrolase</keyword>
<dbReference type="Pfam" id="PF04493">
    <property type="entry name" value="Endonuclease_5"/>
    <property type="match status" value="1"/>
</dbReference>
<evidence type="ECO:0000256" key="4">
    <source>
        <dbReference type="ARBA" id="ARBA00022759"/>
    </source>
</evidence>
<evidence type="ECO:0000313" key="7">
    <source>
        <dbReference type="Proteomes" id="UP000829196"/>
    </source>
</evidence>
<dbReference type="EMBL" id="JAGYWB010000018">
    <property type="protein sequence ID" value="KAI0491739.1"/>
    <property type="molecule type" value="Genomic_DNA"/>
</dbReference>
<dbReference type="Proteomes" id="UP000829196">
    <property type="component" value="Unassembled WGS sequence"/>
</dbReference>
<proteinExistence type="inferred from homology"/>
<dbReference type="HAMAP" id="MF_00801">
    <property type="entry name" value="Endonuclease_5"/>
    <property type="match status" value="1"/>
</dbReference>
<comment type="subcellular location">
    <subcellularLocation>
        <location evidence="1">Cytoplasm</location>
    </subcellularLocation>
</comment>
<dbReference type="Gene3D" id="3.30.2170.10">
    <property type="entry name" value="archaeoglobus fulgidus dsm 4304 superfamily"/>
    <property type="match status" value="1"/>
</dbReference>
<keyword evidence="4" id="KW-0255">Endonuclease</keyword>